<protein>
    <recommendedName>
        <fullName evidence="1">Antitoxin Xre-like helix-turn-helix domain-containing protein</fullName>
    </recommendedName>
</protein>
<sequence length="143" mass="15982">MQETSKALGLSKDQGGVILRTALRILEKWKATTEQASSVLRVSRSSISRAQQGKGVELDRDQLERASIVLNCHASLRLVFDNPENVYGFMGLENHNEFFNGRKPLEIMAQGDLMPLFEVYKRIDAFCGGGELVYSSSPWDGMK</sequence>
<name>A0A6S5RUA7_9GAMM</name>
<dbReference type="InterPro" id="IPR046847">
    <property type="entry name" value="Xre-like_HTH"/>
</dbReference>
<reference evidence="2 3" key="1">
    <citation type="submission" date="2019-12" db="EMBL/GenBank/DDBJ databases">
        <title>complete genome sequences of Pseudomonas otitidis str. WP8-S17-CRE-03 isolated from wastewater treatment plant effluent.</title>
        <authorList>
            <person name="Sekizuka T."/>
            <person name="Itokawa K."/>
            <person name="Yatsu K."/>
            <person name="Inamine Y."/>
            <person name="Kuroda M."/>
        </authorList>
    </citation>
    <scope>NUCLEOTIDE SEQUENCE [LARGE SCALE GENOMIC DNA]</scope>
    <source>
        <strain evidence="2 3">WP8-S17-CRE-03</strain>
    </source>
</reference>
<accession>A0A6S5RUA7</accession>
<dbReference type="RefSeq" id="WP_020309226.1">
    <property type="nucleotide sequence ID" value="NZ_AP022213.1"/>
</dbReference>
<evidence type="ECO:0000313" key="2">
    <source>
        <dbReference type="EMBL" id="BBT18260.1"/>
    </source>
</evidence>
<evidence type="ECO:0000313" key="3">
    <source>
        <dbReference type="Proteomes" id="UP000515591"/>
    </source>
</evidence>
<dbReference type="Pfam" id="PF20432">
    <property type="entry name" value="Xre-like-HTH"/>
    <property type="match status" value="1"/>
</dbReference>
<evidence type="ECO:0000259" key="1">
    <source>
        <dbReference type="Pfam" id="PF20432"/>
    </source>
</evidence>
<organism evidence="2 3">
    <name type="scientific">Metapseudomonas otitidis</name>
    <dbReference type="NCBI Taxonomy" id="319939"/>
    <lineage>
        <taxon>Bacteria</taxon>
        <taxon>Pseudomonadati</taxon>
        <taxon>Pseudomonadota</taxon>
        <taxon>Gammaproteobacteria</taxon>
        <taxon>Pseudomonadales</taxon>
        <taxon>Pseudomonadaceae</taxon>
        <taxon>Metapseudomonas</taxon>
    </lineage>
</organism>
<proteinExistence type="predicted"/>
<dbReference type="GO" id="GO:0003677">
    <property type="term" value="F:DNA binding"/>
    <property type="evidence" value="ECO:0007669"/>
    <property type="project" value="InterPro"/>
</dbReference>
<feature type="domain" description="Antitoxin Xre-like helix-turn-helix" evidence="1">
    <location>
        <begin position="13"/>
        <end position="67"/>
    </location>
</feature>
<dbReference type="AlphaFoldDB" id="A0A6S5RUA7"/>
<gene>
    <name evidence="2" type="ORF">WP8S17C03_43090</name>
</gene>
<dbReference type="EMBL" id="AP022213">
    <property type="protein sequence ID" value="BBT18260.1"/>
    <property type="molecule type" value="Genomic_DNA"/>
</dbReference>
<dbReference type="Proteomes" id="UP000515591">
    <property type="component" value="Chromosome"/>
</dbReference>